<evidence type="ECO:0000259" key="1">
    <source>
        <dbReference type="Pfam" id="PF13966"/>
    </source>
</evidence>
<dbReference type="Proteomes" id="UP000075243">
    <property type="component" value="Unassembled WGS sequence"/>
</dbReference>
<dbReference type="PANTHER" id="PTHR36617:SF16">
    <property type="entry name" value="OS04G0516500 PROTEIN"/>
    <property type="match status" value="1"/>
</dbReference>
<proteinExistence type="predicted"/>
<dbReference type="PANTHER" id="PTHR36617">
    <property type="entry name" value="PROTEIN, PUTATIVE-RELATED"/>
    <property type="match status" value="1"/>
</dbReference>
<protein>
    <submittedName>
        <fullName evidence="2">Ribonuclease H protein At1g65750 family</fullName>
    </submittedName>
</protein>
<evidence type="ECO:0000313" key="2">
    <source>
        <dbReference type="EMBL" id="KYP77994.1"/>
    </source>
</evidence>
<accession>A0A151UFA2</accession>
<feature type="domain" description="Reverse transcriptase zinc-binding" evidence="1">
    <location>
        <begin position="149"/>
        <end position="221"/>
    </location>
</feature>
<dbReference type="EMBL" id="AGCT01038993">
    <property type="protein sequence ID" value="KYP77994.1"/>
    <property type="molecule type" value="Genomic_DNA"/>
</dbReference>
<name>A0A151UFA2_CAJCA</name>
<evidence type="ECO:0000313" key="3">
    <source>
        <dbReference type="Proteomes" id="UP000075243"/>
    </source>
</evidence>
<comment type="caution">
    <text evidence="2">The sequence shown here is derived from an EMBL/GenBank/DDBJ whole genome shotgun (WGS) entry which is preliminary data.</text>
</comment>
<organism evidence="2 3">
    <name type="scientific">Cajanus cajan</name>
    <name type="common">Pigeon pea</name>
    <name type="synonym">Cajanus indicus</name>
    <dbReference type="NCBI Taxonomy" id="3821"/>
    <lineage>
        <taxon>Eukaryota</taxon>
        <taxon>Viridiplantae</taxon>
        <taxon>Streptophyta</taxon>
        <taxon>Embryophyta</taxon>
        <taxon>Tracheophyta</taxon>
        <taxon>Spermatophyta</taxon>
        <taxon>Magnoliopsida</taxon>
        <taxon>eudicotyledons</taxon>
        <taxon>Gunneridae</taxon>
        <taxon>Pentapetalae</taxon>
        <taxon>rosids</taxon>
        <taxon>fabids</taxon>
        <taxon>Fabales</taxon>
        <taxon>Fabaceae</taxon>
        <taxon>Papilionoideae</taxon>
        <taxon>50 kb inversion clade</taxon>
        <taxon>NPAAA clade</taxon>
        <taxon>indigoferoid/millettioid clade</taxon>
        <taxon>Phaseoleae</taxon>
        <taxon>Cajanus</taxon>
    </lineage>
</organism>
<dbReference type="InterPro" id="IPR026960">
    <property type="entry name" value="RVT-Znf"/>
</dbReference>
<dbReference type="Gramene" id="C.cajan_48250.t">
    <property type="protein sequence ID" value="C.cajan_48250.t"/>
    <property type="gene ID" value="C.cajan_48250"/>
</dbReference>
<dbReference type="Pfam" id="PF13966">
    <property type="entry name" value="zf-RVT"/>
    <property type="match status" value="1"/>
</dbReference>
<dbReference type="AlphaFoldDB" id="A0A151UFA2"/>
<gene>
    <name evidence="2" type="ORF">KK1_049323</name>
</gene>
<sequence>MWCKVLTSRYEGWKDLQEERILSTSSVWWKDLKKACGGPNQNHWFNSGYQWFIGQGDKGRFWMDKWIGDQSLMERFPRLYLNSEQKNGRLEKMGRWIDNKWHWELKWRRAWIGRESYQWETLQTLLQGQSLRHVQTDTWKWLYETHGSYYVKSAYEAIQAITTIQSNNVSPFINVLWKLKIPSKVAIFCWKMQHNSLATMDNLRRRNIQVQEINATCIFCGIWKDIYGWVAEAIVLPQDLVQHFLQQPYQVNSSKERNRWQVIWCAVTWNIWKARNNSRFRGVQFLKEKTYQDIIYFSWLWLSMDSSFQYSYQQWIVNPGACLYT</sequence>
<reference evidence="2" key="1">
    <citation type="journal article" date="2012" name="Nat. Biotechnol.">
        <title>Draft genome sequence of pigeonpea (Cajanus cajan), an orphan legume crop of resource-poor farmers.</title>
        <authorList>
            <person name="Varshney R.K."/>
            <person name="Chen W."/>
            <person name="Li Y."/>
            <person name="Bharti A.K."/>
            <person name="Saxena R.K."/>
            <person name="Schlueter J.A."/>
            <person name="Donoghue M.T."/>
            <person name="Azam S."/>
            <person name="Fan G."/>
            <person name="Whaley A.M."/>
            <person name="Farmer A.D."/>
            <person name="Sheridan J."/>
            <person name="Iwata A."/>
            <person name="Tuteja R."/>
            <person name="Penmetsa R.V."/>
            <person name="Wu W."/>
            <person name="Upadhyaya H.D."/>
            <person name="Yang S.P."/>
            <person name="Shah T."/>
            <person name="Saxena K.B."/>
            <person name="Michael T."/>
            <person name="McCombie W.R."/>
            <person name="Yang B."/>
            <person name="Zhang G."/>
            <person name="Yang H."/>
            <person name="Wang J."/>
            <person name="Spillane C."/>
            <person name="Cook D.R."/>
            <person name="May G.D."/>
            <person name="Xu X."/>
            <person name="Jackson S.A."/>
        </authorList>
    </citation>
    <scope>NUCLEOTIDE SEQUENCE [LARGE SCALE GENOMIC DNA]</scope>
</reference>
<keyword evidence="3" id="KW-1185">Reference proteome</keyword>